<evidence type="ECO:0000256" key="3">
    <source>
        <dbReference type="ARBA" id="ARBA00022723"/>
    </source>
</evidence>
<feature type="domain" description="FAD-binding FR-type" evidence="9">
    <location>
        <begin position="502"/>
        <end position="604"/>
    </location>
</feature>
<evidence type="ECO:0000313" key="10">
    <source>
        <dbReference type="EMBL" id="GGF18158.1"/>
    </source>
</evidence>
<evidence type="ECO:0000256" key="6">
    <source>
        <dbReference type="ARBA" id="ARBA00023033"/>
    </source>
</evidence>
<keyword evidence="3" id="KW-0479">Metal-binding</keyword>
<dbReference type="PANTHER" id="PTHR46696:SF1">
    <property type="entry name" value="CYTOCHROME P450 YJIB-RELATED"/>
    <property type="match status" value="1"/>
</dbReference>
<dbReference type="PROSITE" id="PS00086">
    <property type="entry name" value="CYTOCHROME_P450"/>
    <property type="match status" value="1"/>
</dbReference>
<dbReference type="Gene3D" id="2.40.30.10">
    <property type="entry name" value="Translation factors"/>
    <property type="match status" value="1"/>
</dbReference>
<gene>
    <name evidence="10" type="ORF">GCM10007298_12730</name>
</gene>
<dbReference type="SUPFAM" id="SSF48264">
    <property type="entry name" value="Cytochrome P450"/>
    <property type="match status" value="1"/>
</dbReference>
<accession>A0ABQ1UFW9</accession>
<dbReference type="Proteomes" id="UP000632454">
    <property type="component" value="Unassembled WGS sequence"/>
</dbReference>
<dbReference type="CDD" id="cd06185">
    <property type="entry name" value="PDR_like"/>
    <property type="match status" value="1"/>
</dbReference>
<dbReference type="CDD" id="cd00207">
    <property type="entry name" value="fer2"/>
    <property type="match status" value="1"/>
</dbReference>
<dbReference type="InterPro" id="IPR006058">
    <property type="entry name" value="2Fe2S_fd_BS"/>
</dbReference>
<dbReference type="InterPro" id="IPR036396">
    <property type="entry name" value="Cyt_P450_sf"/>
</dbReference>
<keyword evidence="2" id="KW-0349">Heme</keyword>
<name>A0ABQ1UFW9_9NOCA</name>
<dbReference type="SUPFAM" id="SSF63380">
    <property type="entry name" value="Riboflavin synthase domain-like"/>
    <property type="match status" value="1"/>
</dbReference>
<evidence type="ECO:0000256" key="7">
    <source>
        <dbReference type="SAM" id="MobiDB-lite"/>
    </source>
</evidence>
<dbReference type="InterPro" id="IPR001041">
    <property type="entry name" value="2Fe-2S_ferredoxin-type"/>
</dbReference>
<keyword evidence="11" id="KW-1185">Reference proteome</keyword>
<protein>
    <recommendedName>
        <fullName evidence="12">Cytochrome P450</fullName>
    </recommendedName>
</protein>
<dbReference type="RefSeq" id="WP_188487946.1">
    <property type="nucleotide sequence ID" value="NZ_BMCS01000001.1"/>
</dbReference>
<dbReference type="EMBL" id="BMCS01000001">
    <property type="protein sequence ID" value="GGF18158.1"/>
    <property type="molecule type" value="Genomic_DNA"/>
</dbReference>
<dbReference type="InterPro" id="IPR012675">
    <property type="entry name" value="Beta-grasp_dom_sf"/>
</dbReference>
<feature type="domain" description="2Fe-2S ferredoxin-type" evidence="8">
    <location>
        <begin position="729"/>
        <end position="814"/>
    </location>
</feature>
<dbReference type="PANTHER" id="PTHR46696">
    <property type="entry name" value="P450, PUTATIVE (EUROFUNG)-RELATED"/>
    <property type="match status" value="1"/>
</dbReference>
<dbReference type="InterPro" id="IPR036010">
    <property type="entry name" value="2Fe-2S_ferredoxin-like_sf"/>
</dbReference>
<comment type="caution">
    <text evidence="10">The sequence shown here is derived from an EMBL/GenBank/DDBJ whole genome shotgun (WGS) entry which is preliminary data.</text>
</comment>
<evidence type="ECO:0000256" key="1">
    <source>
        <dbReference type="ARBA" id="ARBA00010617"/>
    </source>
</evidence>
<dbReference type="InterPro" id="IPR017927">
    <property type="entry name" value="FAD-bd_FR_type"/>
</dbReference>
<evidence type="ECO:0000256" key="2">
    <source>
        <dbReference type="ARBA" id="ARBA00022617"/>
    </source>
</evidence>
<evidence type="ECO:0000313" key="11">
    <source>
        <dbReference type="Proteomes" id="UP000632454"/>
    </source>
</evidence>
<feature type="compositionally biased region" description="Low complexity" evidence="7">
    <location>
        <begin position="480"/>
        <end position="498"/>
    </location>
</feature>
<dbReference type="InterPro" id="IPR039261">
    <property type="entry name" value="FNR_nucleotide-bd"/>
</dbReference>
<dbReference type="SUPFAM" id="SSF54292">
    <property type="entry name" value="2Fe-2S ferredoxin-like"/>
    <property type="match status" value="1"/>
</dbReference>
<feature type="region of interest" description="Disordered" evidence="7">
    <location>
        <begin position="479"/>
        <end position="500"/>
    </location>
</feature>
<dbReference type="CDD" id="cd11033">
    <property type="entry name" value="CYP142-like"/>
    <property type="match status" value="1"/>
</dbReference>
<dbReference type="InterPro" id="IPR002397">
    <property type="entry name" value="Cyt_P450_B"/>
</dbReference>
<dbReference type="Gene3D" id="3.10.20.30">
    <property type="match status" value="1"/>
</dbReference>
<evidence type="ECO:0000259" key="9">
    <source>
        <dbReference type="PROSITE" id="PS51384"/>
    </source>
</evidence>
<keyword evidence="6" id="KW-0503">Monooxygenase</keyword>
<reference evidence="11" key="1">
    <citation type="journal article" date="2019" name="Int. J. Syst. Evol. Microbiol.">
        <title>The Global Catalogue of Microorganisms (GCM) 10K type strain sequencing project: providing services to taxonomists for standard genome sequencing and annotation.</title>
        <authorList>
            <consortium name="The Broad Institute Genomics Platform"/>
            <consortium name="The Broad Institute Genome Sequencing Center for Infectious Disease"/>
            <person name="Wu L."/>
            <person name="Ma J."/>
        </authorList>
    </citation>
    <scope>NUCLEOTIDE SEQUENCE [LARGE SCALE GENOMIC DNA]</scope>
    <source>
        <strain evidence="11">CCM 7855</strain>
    </source>
</reference>
<evidence type="ECO:0000259" key="8">
    <source>
        <dbReference type="PROSITE" id="PS51085"/>
    </source>
</evidence>
<evidence type="ECO:0000256" key="4">
    <source>
        <dbReference type="ARBA" id="ARBA00023002"/>
    </source>
</evidence>
<dbReference type="InterPro" id="IPR017972">
    <property type="entry name" value="Cyt_P450_CS"/>
</dbReference>
<sequence>MRVLDQVINKAQAVVPMERQIQGLHLVERVKRLVVGDNQPHFAESEVPDVADLDLTDIDVSNPFLWRQGKWKAYFERLRDEAPVHFRADSAFGPYWSVTRYADILAVDKDFETFSAEPQIVIGSPPAGLDIEMFIAMDPPRHDQHRGAVQGVVAPQNLEEMEGLIRSRVGEVLDDLPLDEPFDWVDRVSVELTSRMLATLLDFPYDERRKLVQWTDLVATSSSATGGANNTDEIYRGAAEMAGSFSALWRDKAARLAAGEKPGYDLITLMQQSEDTKDLINRPMEFLGNLVLLVVGGNDTTRNSMTGGVLALNQFPDQFDRLRANPGLVPKMVHEILRWQTPLAYMRRVATRDTVLNGQFIRKGDKVVMWYASANRDERTFENPDHFVIDRRNARHHLAFGIGTHRCMGSRLAEMQLRILWEELLTRFDDIEVLAEPERVQSNFVRGYSSMMVTLTPIGGRRGEPGPYRADHIAARLRTESTSGATASATSRSSGAGRVPAEDQLELRIEQRRTAADGVVELTLTDPSGGPLPTWSPGAHVELFLRPGLTRHYSLCGKTSERSSWTVAVLREPVGRGGSAYVHDDLDEGASLRVRAPRNNFPLVASPRYLFIAGGIGITPIRAMIDAARAEGADWNLVYVGRSRATMAFLDDLGDDDRVTVWPGDERGRFDLDSVLGEPRSDTLVYCCGPAALLDAVEEKCAVWPDGSLHLERFMAKQVDAPENALDSFEVECAMSGVTVTVPDGTSIFAAVEEAGVDVIGSCMEGICGTCEADVLEGTPDHRDSILSRAERERGDTVMMCVSRSLSSKLVLDL</sequence>
<proteinExistence type="inferred from homology"/>
<dbReference type="InterPro" id="IPR017938">
    <property type="entry name" value="Riboflavin_synthase-like_b-brl"/>
</dbReference>
<organism evidence="10 11">
    <name type="scientific">Williamsia phyllosphaerae</name>
    <dbReference type="NCBI Taxonomy" id="885042"/>
    <lineage>
        <taxon>Bacteria</taxon>
        <taxon>Bacillati</taxon>
        <taxon>Actinomycetota</taxon>
        <taxon>Actinomycetes</taxon>
        <taxon>Mycobacteriales</taxon>
        <taxon>Nocardiaceae</taxon>
        <taxon>Williamsia</taxon>
    </lineage>
</organism>
<dbReference type="PROSITE" id="PS00197">
    <property type="entry name" value="2FE2S_FER_1"/>
    <property type="match status" value="1"/>
</dbReference>
<evidence type="ECO:0008006" key="12">
    <source>
        <dbReference type="Google" id="ProtNLM"/>
    </source>
</evidence>
<evidence type="ECO:0000256" key="5">
    <source>
        <dbReference type="ARBA" id="ARBA00023004"/>
    </source>
</evidence>
<dbReference type="PROSITE" id="PS51085">
    <property type="entry name" value="2FE2S_FER_2"/>
    <property type="match status" value="1"/>
</dbReference>
<dbReference type="SUPFAM" id="SSF52343">
    <property type="entry name" value="Ferredoxin reductase-like, C-terminal NADP-linked domain"/>
    <property type="match status" value="1"/>
</dbReference>
<dbReference type="InterPro" id="IPR001128">
    <property type="entry name" value="Cyt_P450"/>
</dbReference>
<dbReference type="PRINTS" id="PR00359">
    <property type="entry name" value="BP450"/>
</dbReference>
<dbReference type="Gene3D" id="3.40.50.80">
    <property type="entry name" value="Nucleotide-binding domain of ferredoxin-NADP reductase (FNR) module"/>
    <property type="match status" value="1"/>
</dbReference>
<dbReference type="Gene3D" id="1.10.630.10">
    <property type="entry name" value="Cytochrome P450"/>
    <property type="match status" value="1"/>
</dbReference>
<dbReference type="Pfam" id="PF00067">
    <property type="entry name" value="p450"/>
    <property type="match status" value="1"/>
</dbReference>
<dbReference type="PROSITE" id="PS51384">
    <property type="entry name" value="FAD_FR"/>
    <property type="match status" value="1"/>
</dbReference>
<keyword evidence="5" id="KW-0408">Iron</keyword>
<keyword evidence="4" id="KW-0560">Oxidoreductase</keyword>
<comment type="similarity">
    <text evidence="1">Belongs to the cytochrome P450 family.</text>
</comment>
<dbReference type="Pfam" id="PF00111">
    <property type="entry name" value="Fer2"/>
    <property type="match status" value="1"/>
</dbReference>